<dbReference type="Proteomes" id="UP000202440">
    <property type="component" value="Chromosome"/>
</dbReference>
<dbReference type="EMBL" id="CP022530">
    <property type="protein sequence ID" value="ASP38699.1"/>
    <property type="molecule type" value="Genomic_DNA"/>
</dbReference>
<reference evidence="3 4" key="1">
    <citation type="submission" date="2017-07" db="EMBL/GenBank/DDBJ databases">
        <title>Annotated genome sequence of Bacterioplanes sanyensis isolated from Red Sea.</title>
        <authorList>
            <person name="Rehman Z.U."/>
        </authorList>
    </citation>
    <scope>NUCLEOTIDE SEQUENCE [LARGE SCALE GENOMIC DNA]</scope>
    <source>
        <strain evidence="3 4">NV9</strain>
    </source>
</reference>
<sequence>MTAVKKWPGLAALALAAVIMVLLLVNKTGPQQRELDSQATAVYSINTESQPIRPFVEGFGQVSASQHFQAVAEVAGRIVALAPGLEQGMMYPAGTEIVTLDDQDYQLALAQAKAQAQVAEQQLQQFAQQSQQLKTSLRLTNERLQYAQSEVERLQRLFKQGSVSASQLDGERQRWLQLQQEQVSLRTQVEQLPSQQRSLVSQKESAEAQVAQQQRNIERTHIRLPFAARLGAVDFDIGQFVGTGQVLFAATGLDTVDVIAHVSLARLKPFFAALAKPDEELLLGPEVMEQLLQRFQLSAEVELPGFDGRWAAQVVSIHEALDPASHSIAFTLRVPQQQTRVRPGVRPPLLPRAQVNVRIYGHALPGLLVPRIADHQGQLYVMEQQRLKFLPTPAHLLMGPWLFIYRPTMAELQVITSPLIPALPGQLLTASPDPDWQPLLHQSLQNQTQQNQPPQNQALPPTEQPQPSQGQRL</sequence>
<dbReference type="PANTHER" id="PTHR30469">
    <property type="entry name" value="MULTIDRUG RESISTANCE PROTEIN MDTA"/>
    <property type="match status" value="1"/>
</dbReference>
<proteinExistence type="predicted"/>
<name>A0A222FIX2_9GAMM</name>
<evidence type="ECO:0008006" key="5">
    <source>
        <dbReference type="Google" id="ProtNLM"/>
    </source>
</evidence>
<feature type="compositionally biased region" description="Low complexity" evidence="2">
    <location>
        <begin position="439"/>
        <end position="461"/>
    </location>
</feature>
<feature type="coiled-coil region" evidence="1">
    <location>
        <begin position="102"/>
        <end position="157"/>
    </location>
</feature>
<dbReference type="Gene3D" id="1.10.287.470">
    <property type="entry name" value="Helix hairpin bin"/>
    <property type="match status" value="1"/>
</dbReference>
<evidence type="ECO:0000256" key="2">
    <source>
        <dbReference type="SAM" id="MobiDB-lite"/>
    </source>
</evidence>
<gene>
    <name evidence="3" type="ORF">CHH28_08400</name>
</gene>
<evidence type="ECO:0000256" key="1">
    <source>
        <dbReference type="SAM" id="Coils"/>
    </source>
</evidence>
<protein>
    <recommendedName>
        <fullName evidence="5">Membrane fusion protein biotin-lipoyl like domain-containing protein</fullName>
    </recommendedName>
</protein>
<accession>A0A222FIX2</accession>
<keyword evidence="4" id="KW-1185">Reference proteome</keyword>
<dbReference type="GO" id="GO:1990281">
    <property type="term" value="C:efflux pump complex"/>
    <property type="evidence" value="ECO:0007669"/>
    <property type="project" value="TreeGrafter"/>
</dbReference>
<evidence type="ECO:0000313" key="4">
    <source>
        <dbReference type="Proteomes" id="UP000202440"/>
    </source>
</evidence>
<dbReference type="SUPFAM" id="SSF111369">
    <property type="entry name" value="HlyD-like secretion proteins"/>
    <property type="match status" value="1"/>
</dbReference>
<dbReference type="Gene3D" id="2.40.30.170">
    <property type="match status" value="1"/>
</dbReference>
<dbReference type="GO" id="GO:0015562">
    <property type="term" value="F:efflux transmembrane transporter activity"/>
    <property type="evidence" value="ECO:0007669"/>
    <property type="project" value="TreeGrafter"/>
</dbReference>
<organism evidence="3 4">
    <name type="scientific">Bacterioplanes sanyensis</name>
    <dbReference type="NCBI Taxonomy" id="1249553"/>
    <lineage>
        <taxon>Bacteria</taxon>
        <taxon>Pseudomonadati</taxon>
        <taxon>Pseudomonadota</taxon>
        <taxon>Gammaproteobacteria</taxon>
        <taxon>Oceanospirillales</taxon>
        <taxon>Oceanospirillaceae</taxon>
        <taxon>Bacterioplanes</taxon>
    </lineage>
</organism>
<dbReference type="OrthoDB" id="5730196at2"/>
<evidence type="ECO:0000313" key="3">
    <source>
        <dbReference type="EMBL" id="ASP38699.1"/>
    </source>
</evidence>
<dbReference type="RefSeq" id="WP_094059885.1">
    <property type="nucleotide sequence ID" value="NZ_CP022530.1"/>
</dbReference>
<dbReference type="Gene3D" id="2.40.50.100">
    <property type="match status" value="1"/>
</dbReference>
<feature type="coiled-coil region" evidence="1">
    <location>
        <begin position="196"/>
        <end position="223"/>
    </location>
</feature>
<dbReference type="AlphaFoldDB" id="A0A222FIX2"/>
<keyword evidence="1" id="KW-0175">Coiled coil</keyword>
<feature type="region of interest" description="Disordered" evidence="2">
    <location>
        <begin position="431"/>
        <end position="473"/>
    </location>
</feature>
<dbReference type="KEGG" id="bsan:CHH28_08400"/>